<keyword evidence="2" id="KW-1185">Reference proteome</keyword>
<feature type="non-terminal residue" evidence="1">
    <location>
        <position position="51"/>
    </location>
</feature>
<dbReference type="EMBL" id="VTPC01040782">
    <property type="protein sequence ID" value="KAF2891018.1"/>
    <property type="molecule type" value="Genomic_DNA"/>
</dbReference>
<proteinExistence type="predicted"/>
<comment type="caution">
    <text evidence="1">The sequence shown here is derived from an EMBL/GenBank/DDBJ whole genome shotgun (WGS) entry which is preliminary data.</text>
</comment>
<name>A0A8K0CUM3_IGNLU</name>
<evidence type="ECO:0000313" key="1">
    <source>
        <dbReference type="EMBL" id="KAF2891018.1"/>
    </source>
</evidence>
<gene>
    <name evidence="1" type="ORF">ILUMI_15155</name>
</gene>
<accession>A0A8K0CUM3</accession>
<organism evidence="1 2">
    <name type="scientific">Ignelater luminosus</name>
    <name type="common">Cucubano</name>
    <name type="synonym">Pyrophorus luminosus</name>
    <dbReference type="NCBI Taxonomy" id="2038154"/>
    <lineage>
        <taxon>Eukaryota</taxon>
        <taxon>Metazoa</taxon>
        <taxon>Ecdysozoa</taxon>
        <taxon>Arthropoda</taxon>
        <taxon>Hexapoda</taxon>
        <taxon>Insecta</taxon>
        <taxon>Pterygota</taxon>
        <taxon>Neoptera</taxon>
        <taxon>Endopterygota</taxon>
        <taxon>Coleoptera</taxon>
        <taxon>Polyphaga</taxon>
        <taxon>Elateriformia</taxon>
        <taxon>Elateroidea</taxon>
        <taxon>Elateridae</taxon>
        <taxon>Agrypninae</taxon>
        <taxon>Pyrophorini</taxon>
        <taxon>Ignelater</taxon>
    </lineage>
</organism>
<protein>
    <submittedName>
        <fullName evidence="1">Uncharacterized protein</fullName>
    </submittedName>
</protein>
<reference evidence="1" key="1">
    <citation type="submission" date="2019-08" db="EMBL/GenBank/DDBJ databases">
        <title>The genome of the North American firefly Photinus pyralis.</title>
        <authorList>
            <consortium name="Photinus pyralis genome working group"/>
            <person name="Fallon T.R."/>
            <person name="Sander Lower S.E."/>
            <person name="Weng J.-K."/>
        </authorList>
    </citation>
    <scope>NUCLEOTIDE SEQUENCE</scope>
    <source>
        <strain evidence="1">TRF0915ILg1</strain>
        <tissue evidence="1">Whole body</tissue>
    </source>
</reference>
<evidence type="ECO:0000313" key="2">
    <source>
        <dbReference type="Proteomes" id="UP000801492"/>
    </source>
</evidence>
<dbReference type="Proteomes" id="UP000801492">
    <property type="component" value="Unassembled WGS sequence"/>
</dbReference>
<dbReference type="AlphaFoldDB" id="A0A8K0CUM3"/>
<sequence>MPNIQLTQNHLGYFLQKAIYKIFTPQDPKLSSVDILIADIKAEQQKTSELV</sequence>